<protein>
    <submittedName>
        <fullName evidence="1">Uncharacterized protein</fullName>
    </submittedName>
</protein>
<dbReference type="EMBL" id="GBXM01098627">
    <property type="protein sequence ID" value="JAH09950.1"/>
    <property type="molecule type" value="Transcribed_RNA"/>
</dbReference>
<proteinExistence type="predicted"/>
<name>A0A0E9PKZ4_ANGAN</name>
<reference evidence="1" key="1">
    <citation type="submission" date="2014-11" db="EMBL/GenBank/DDBJ databases">
        <authorList>
            <person name="Amaro Gonzalez C."/>
        </authorList>
    </citation>
    <scope>NUCLEOTIDE SEQUENCE</scope>
</reference>
<sequence>MLQSSVLHCRCTPEQGKSPELLQFLSFAMHHG</sequence>
<reference evidence="1" key="2">
    <citation type="journal article" date="2015" name="Fish Shellfish Immunol.">
        <title>Early steps in the European eel (Anguilla anguilla)-Vibrio vulnificus interaction in the gills: Role of the RtxA13 toxin.</title>
        <authorList>
            <person name="Callol A."/>
            <person name="Pajuelo D."/>
            <person name="Ebbesson L."/>
            <person name="Teles M."/>
            <person name="MacKenzie S."/>
            <person name="Amaro C."/>
        </authorList>
    </citation>
    <scope>NUCLEOTIDE SEQUENCE</scope>
</reference>
<organism evidence="1">
    <name type="scientific">Anguilla anguilla</name>
    <name type="common">European freshwater eel</name>
    <name type="synonym">Muraena anguilla</name>
    <dbReference type="NCBI Taxonomy" id="7936"/>
    <lineage>
        <taxon>Eukaryota</taxon>
        <taxon>Metazoa</taxon>
        <taxon>Chordata</taxon>
        <taxon>Craniata</taxon>
        <taxon>Vertebrata</taxon>
        <taxon>Euteleostomi</taxon>
        <taxon>Actinopterygii</taxon>
        <taxon>Neopterygii</taxon>
        <taxon>Teleostei</taxon>
        <taxon>Anguilliformes</taxon>
        <taxon>Anguillidae</taxon>
        <taxon>Anguilla</taxon>
    </lineage>
</organism>
<dbReference type="EMBL" id="GBXM01103615">
    <property type="protein sequence ID" value="JAH04962.1"/>
    <property type="molecule type" value="Transcribed_RNA"/>
</dbReference>
<evidence type="ECO:0000313" key="1">
    <source>
        <dbReference type="EMBL" id="JAH04962.1"/>
    </source>
</evidence>
<accession>A0A0E9PKZ4</accession>
<dbReference type="AlphaFoldDB" id="A0A0E9PKZ4"/>